<dbReference type="PANTHER" id="PTHR43562">
    <property type="entry name" value="NAPA-TYPE SODIUM/HYDROGEN ANTIPORTER"/>
    <property type="match status" value="1"/>
</dbReference>
<dbReference type="InterPro" id="IPR038770">
    <property type="entry name" value="Na+/solute_symporter_sf"/>
</dbReference>
<evidence type="ECO:0000313" key="12">
    <source>
        <dbReference type="EMBL" id="KKM65586.1"/>
    </source>
</evidence>
<evidence type="ECO:0000256" key="4">
    <source>
        <dbReference type="ARBA" id="ARBA00022692"/>
    </source>
</evidence>
<evidence type="ECO:0000259" key="11">
    <source>
        <dbReference type="Pfam" id="PF00999"/>
    </source>
</evidence>
<evidence type="ECO:0000256" key="2">
    <source>
        <dbReference type="ARBA" id="ARBA00022448"/>
    </source>
</evidence>
<feature type="transmembrane region" description="Helical" evidence="10">
    <location>
        <begin position="55"/>
        <end position="80"/>
    </location>
</feature>
<dbReference type="Pfam" id="PF00999">
    <property type="entry name" value="Na_H_Exchanger"/>
    <property type="match status" value="1"/>
</dbReference>
<keyword evidence="3" id="KW-0050">Antiport</keyword>
<accession>A0A0F9JSY4</accession>
<feature type="transmembrane region" description="Helical" evidence="10">
    <location>
        <begin position="148"/>
        <end position="172"/>
    </location>
</feature>
<organism evidence="12">
    <name type="scientific">marine sediment metagenome</name>
    <dbReference type="NCBI Taxonomy" id="412755"/>
    <lineage>
        <taxon>unclassified sequences</taxon>
        <taxon>metagenomes</taxon>
        <taxon>ecological metagenomes</taxon>
    </lineage>
</organism>
<keyword evidence="5 10" id="KW-1133">Transmembrane helix</keyword>
<protein>
    <recommendedName>
        <fullName evidence="11">Cation/H+ exchanger transmembrane domain-containing protein</fullName>
    </recommendedName>
</protein>
<dbReference type="AlphaFoldDB" id="A0A0F9JSY4"/>
<keyword evidence="7" id="KW-0406">Ion transport</keyword>
<gene>
    <name evidence="12" type="ORF">LCGC14_1489820</name>
</gene>
<dbReference type="PANTHER" id="PTHR43562:SF3">
    <property type="entry name" value="SODIUM ION_PROTON EXCHANGER (EUROFUNG)"/>
    <property type="match status" value="1"/>
</dbReference>
<reference evidence="12" key="1">
    <citation type="journal article" date="2015" name="Nature">
        <title>Complex archaea that bridge the gap between prokaryotes and eukaryotes.</title>
        <authorList>
            <person name="Spang A."/>
            <person name="Saw J.H."/>
            <person name="Jorgensen S.L."/>
            <person name="Zaremba-Niedzwiedzka K."/>
            <person name="Martijn J."/>
            <person name="Lind A.E."/>
            <person name="van Eijk R."/>
            <person name="Schleper C."/>
            <person name="Guy L."/>
            <person name="Ettema T.J."/>
        </authorList>
    </citation>
    <scope>NUCLEOTIDE SEQUENCE</scope>
</reference>
<keyword evidence="4 10" id="KW-0812">Transmembrane</keyword>
<feature type="transmembrane region" description="Helical" evidence="10">
    <location>
        <begin position="213"/>
        <end position="233"/>
    </location>
</feature>
<feature type="transmembrane region" description="Helical" evidence="10">
    <location>
        <begin position="29"/>
        <end position="49"/>
    </location>
</feature>
<evidence type="ECO:0000256" key="8">
    <source>
        <dbReference type="ARBA" id="ARBA00023136"/>
    </source>
</evidence>
<feature type="transmembrane region" description="Helical" evidence="10">
    <location>
        <begin position="302"/>
        <end position="321"/>
    </location>
</feature>
<evidence type="ECO:0000256" key="7">
    <source>
        <dbReference type="ARBA" id="ARBA00023065"/>
    </source>
</evidence>
<keyword evidence="8 10" id="KW-0472">Membrane</keyword>
<dbReference type="GO" id="GO:0015297">
    <property type="term" value="F:antiporter activity"/>
    <property type="evidence" value="ECO:0007669"/>
    <property type="project" value="UniProtKB-KW"/>
</dbReference>
<keyword evidence="9" id="KW-0739">Sodium transport</keyword>
<dbReference type="GO" id="GO:1902600">
    <property type="term" value="P:proton transmembrane transport"/>
    <property type="evidence" value="ECO:0007669"/>
    <property type="project" value="InterPro"/>
</dbReference>
<feature type="transmembrane region" description="Helical" evidence="10">
    <location>
        <begin position="87"/>
        <end position="111"/>
    </location>
</feature>
<feature type="transmembrane region" description="Helical" evidence="10">
    <location>
        <begin position="239"/>
        <end position="259"/>
    </location>
</feature>
<dbReference type="GO" id="GO:0016020">
    <property type="term" value="C:membrane"/>
    <property type="evidence" value="ECO:0007669"/>
    <property type="project" value="UniProtKB-SubCell"/>
</dbReference>
<comment type="caution">
    <text evidence="12">The sequence shown here is derived from an EMBL/GenBank/DDBJ whole genome shotgun (WGS) entry which is preliminary data.</text>
</comment>
<feature type="transmembrane region" description="Helical" evidence="10">
    <location>
        <begin position="184"/>
        <end position="201"/>
    </location>
</feature>
<dbReference type="Gene3D" id="1.20.1530.20">
    <property type="match status" value="1"/>
</dbReference>
<feature type="domain" description="Cation/H+ exchanger transmembrane" evidence="11">
    <location>
        <begin position="12"/>
        <end position="201"/>
    </location>
</feature>
<evidence type="ECO:0000256" key="10">
    <source>
        <dbReference type="SAM" id="Phobius"/>
    </source>
</evidence>
<feature type="transmembrane region" description="Helical" evidence="10">
    <location>
        <begin position="271"/>
        <end position="290"/>
    </location>
</feature>
<sequence>MTLIITLIICLIVSFLFTFLAKKLNSSSVVGLIVGGIILGSPFVKSIILEPNTGFILMLGDFGFFTLMFLAGMEISWCLLYEERKEAAAVAFFAAIIPFLLGVSVSLALGFSTFTSLAIGISMAITAEATKARVLLELNKLNTRVGSLMMGAGIIDDILGLLLFALVSYLFIGNIATKEFANTIIAISAFFFGILVHGLIGREKPLITYIEKLLLLFLVPFFFIGMGIHFNFQSLALDPWLLIVIVIVAIAGKIAGSLSAKPFTGLSWKQLYLVGWGMNSRGAVELAIAYLSLQAGLVNAHVYSSLVMMALTTTIIFPFIFRSMVKKDPQIMGGFTKCKQELKKKY</sequence>
<keyword evidence="6" id="KW-0915">Sodium</keyword>
<evidence type="ECO:0000256" key="9">
    <source>
        <dbReference type="ARBA" id="ARBA00023201"/>
    </source>
</evidence>
<dbReference type="EMBL" id="LAZR01010701">
    <property type="protein sequence ID" value="KKM65586.1"/>
    <property type="molecule type" value="Genomic_DNA"/>
</dbReference>
<dbReference type="GO" id="GO:0006814">
    <property type="term" value="P:sodium ion transport"/>
    <property type="evidence" value="ECO:0007669"/>
    <property type="project" value="UniProtKB-KW"/>
</dbReference>
<evidence type="ECO:0000256" key="3">
    <source>
        <dbReference type="ARBA" id="ARBA00022449"/>
    </source>
</evidence>
<proteinExistence type="predicted"/>
<name>A0A0F9JSY4_9ZZZZ</name>
<comment type="subcellular location">
    <subcellularLocation>
        <location evidence="1">Membrane</location>
        <topology evidence="1">Multi-pass membrane protein</topology>
    </subcellularLocation>
</comment>
<evidence type="ECO:0000256" key="5">
    <source>
        <dbReference type="ARBA" id="ARBA00022989"/>
    </source>
</evidence>
<feature type="transmembrane region" description="Helical" evidence="10">
    <location>
        <begin position="117"/>
        <end position="136"/>
    </location>
</feature>
<dbReference type="InterPro" id="IPR006153">
    <property type="entry name" value="Cation/H_exchanger_TM"/>
</dbReference>
<feature type="transmembrane region" description="Helical" evidence="10">
    <location>
        <begin position="6"/>
        <end position="22"/>
    </location>
</feature>
<evidence type="ECO:0000256" key="6">
    <source>
        <dbReference type="ARBA" id="ARBA00023053"/>
    </source>
</evidence>
<keyword evidence="2" id="KW-0813">Transport</keyword>
<evidence type="ECO:0000256" key="1">
    <source>
        <dbReference type="ARBA" id="ARBA00004141"/>
    </source>
</evidence>